<dbReference type="InterPro" id="IPR007138">
    <property type="entry name" value="ABM_dom"/>
</dbReference>
<protein>
    <submittedName>
        <fullName evidence="3">Quinol monooxygenase</fullName>
        <ecNumber evidence="3">1.-.-.-</ecNumber>
    </submittedName>
</protein>
<dbReference type="EMBL" id="JBIMSP010000016">
    <property type="protein sequence ID" value="MFH5242656.1"/>
    <property type="molecule type" value="Genomic_DNA"/>
</dbReference>
<keyword evidence="3" id="KW-0503">Monooxygenase</keyword>
<dbReference type="EMBL" id="JBIMSO010000012">
    <property type="protein sequence ID" value="MFH5207266.1"/>
    <property type="molecule type" value="Genomic_DNA"/>
</dbReference>
<dbReference type="Gene3D" id="3.30.70.100">
    <property type="match status" value="1"/>
</dbReference>
<evidence type="ECO:0000259" key="1">
    <source>
        <dbReference type="Pfam" id="PF03992"/>
    </source>
</evidence>
<dbReference type="RefSeq" id="WP_395112690.1">
    <property type="nucleotide sequence ID" value="NZ_JBIMSN010000057.1"/>
</dbReference>
<dbReference type="Pfam" id="PF03992">
    <property type="entry name" value="ABM"/>
    <property type="match status" value="1"/>
</dbReference>
<dbReference type="EMBL" id="JBIMSN010000057">
    <property type="protein sequence ID" value="MFH5229569.1"/>
    <property type="molecule type" value="Genomic_DNA"/>
</dbReference>
<accession>A0ABW7K3M5</accession>
<dbReference type="Proteomes" id="UP001609176">
    <property type="component" value="Unassembled WGS sequence"/>
</dbReference>
<dbReference type="SUPFAM" id="SSF54909">
    <property type="entry name" value="Dimeric alpha+beta barrel"/>
    <property type="match status" value="1"/>
</dbReference>
<comment type="caution">
    <text evidence="3">The sequence shown here is derived from an EMBL/GenBank/DDBJ whole genome shotgun (WGS) entry which is preliminary data.</text>
</comment>
<keyword evidence="3" id="KW-0560">Oxidoreductase</keyword>
<dbReference type="Proteomes" id="UP001609175">
    <property type="component" value="Unassembled WGS sequence"/>
</dbReference>
<evidence type="ECO:0000313" key="4">
    <source>
        <dbReference type="EMBL" id="MFH5242656.1"/>
    </source>
</evidence>
<evidence type="ECO:0000313" key="6">
    <source>
        <dbReference type="Proteomes" id="UP001609176"/>
    </source>
</evidence>
<evidence type="ECO:0000313" key="3">
    <source>
        <dbReference type="EMBL" id="MFH5229569.1"/>
    </source>
</evidence>
<dbReference type="GO" id="GO:0004497">
    <property type="term" value="F:monooxygenase activity"/>
    <property type="evidence" value="ECO:0007669"/>
    <property type="project" value="UniProtKB-KW"/>
</dbReference>
<sequence length="100" mass="11370">MPAFGFLVEMEAQPGREAAVATFLAEAKVLVDDEPGTLAWFAFRVGPTTFRIFDAFETEDDRQTHLHGKVRERFYAQWEQLFTVPPIVNAVDILETKLPN</sequence>
<dbReference type="EC" id="1.-.-.-" evidence="3"/>
<dbReference type="Proteomes" id="UP001609219">
    <property type="component" value="Unassembled WGS sequence"/>
</dbReference>
<reference evidence="5 6" key="1">
    <citation type="submission" date="2024-10" db="EMBL/GenBank/DDBJ databases">
        <authorList>
            <person name="Riesco R."/>
        </authorList>
    </citation>
    <scope>NUCLEOTIDE SEQUENCE [LARGE SCALE GENOMIC DNA]</scope>
    <source>
        <strain evidence="4 6">NCIMB 15448</strain>
        <strain evidence="2 5">NCIMB 15449</strain>
        <strain evidence="3 7">NCIMB 15450</strain>
    </source>
</reference>
<name>A0ABW7K3M5_9NOCA</name>
<feature type="domain" description="ABM" evidence="1">
    <location>
        <begin position="7"/>
        <end position="71"/>
    </location>
</feature>
<dbReference type="InterPro" id="IPR011008">
    <property type="entry name" value="Dimeric_a/b-barrel"/>
</dbReference>
<gene>
    <name evidence="4" type="ORF">ACHIPV_12280</name>
    <name evidence="2" type="ORF">ACHIPZ_03385</name>
    <name evidence="3" type="ORF">ACHIRB_13480</name>
</gene>
<organism evidence="3 7">
    <name type="scientific">Antrihabitans spumae</name>
    <dbReference type="NCBI Taxonomy" id="3373370"/>
    <lineage>
        <taxon>Bacteria</taxon>
        <taxon>Bacillati</taxon>
        <taxon>Actinomycetota</taxon>
        <taxon>Actinomycetes</taxon>
        <taxon>Mycobacteriales</taxon>
        <taxon>Nocardiaceae</taxon>
        <taxon>Antrihabitans</taxon>
    </lineage>
</organism>
<evidence type="ECO:0000313" key="5">
    <source>
        <dbReference type="Proteomes" id="UP001609175"/>
    </source>
</evidence>
<evidence type="ECO:0000313" key="2">
    <source>
        <dbReference type="EMBL" id="MFH5207266.1"/>
    </source>
</evidence>
<proteinExistence type="predicted"/>
<keyword evidence="7" id="KW-1185">Reference proteome</keyword>
<evidence type="ECO:0000313" key="7">
    <source>
        <dbReference type="Proteomes" id="UP001609219"/>
    </source>
</evidence>